<evidence type="ECO:0000256" key="2">
    <source>
        <dbReference type="ARBA" id="ARBA00006339"/>
    </source>
</evidence>
<dbReference type="RefSeq" id="XP_002740332.1">
    <property type="nucleotide sequence ID" value="XM_002740286.1"/>
</dbReference>
<dbReference type="InterPro" id="IPR005331">
    <property type="entry name" value="Sulfotransferase"/>
</dbReference>
<dbReference type="Pfam" id="PF03567">
    <property type="entry name" value="Sulfotransfer_2"/>
    <property type="match status" value="1"/>
</dbReference>
<dbReference type="PANTHER" id="PTHR12137">
    <property type="entry name" value="CARBOHYDRATE SULFOTRANSFERASE"/>
    <property type="match status" value="1"/>
</dbReference>
<dbReference type="GeneID" id="100373592"/>
<dbReference type="EC" id="2.8.2.-" evidence="9"/>
<keyword evidence="7" id="KW-0472">Membrane</keyword>
<evidence type="ECO:0000256" key="7">
    <source>
        <dbReference type="ARBA" id="ARBA00023136"/>
    </source>
</evidence>
<evidence type="ECO:0000256" key="1">
    <source>
        <dbReference type="ARBA" id="ARBA00004323"/>
    </source>
</evidence>
<keyword evidence="10" id="KW-1185">Reference proteome</keyword>
<sequence length="336" mass="39630">MASIFKITDLFVLGNPENDTFPTVTYVSHFLNEFVQNATIYNNEEFQSDEIDEIDHVSQVNLNQIQEYRKSVIRRECTDARRSGVKFQMGGKSSIYNDDYKIIFSALPKIASTTWKRVFLVLQGDVNSMDSLYHKDVQHKYHYPRLSSLSMSEVNIRMKTYTKVVFVREPFHRILSAYRNKLESDDDIIYRKRYGTTIIAKYRENPSSFSLRTGSDVTFLEFVKYLIDPDTSLWKMDMHWAPMFLLADVCNVNYDIIGKFEELQDDALYVLEKINATDLVKFPTYDTQATNSSRDYTYFYYYSTVPEELLSRLYDKYILDFKLFDYDKPLILKPSK</sequence>
<protein>
    <recommendedName>
        <fullName evidence="9">Carbohydrate sulfotransferase</fullName>
        <ecNumber evidence="9">2.8.2.-</ecNumber>
    </recommendedName>
</protein>
<reference evidence="11" key="1">
    <citation type="submission" date="2025-08" db="UniProtKB">
        <authorList>
            <consortium name="RefSeq"/>
        </authorList>
    </citation>
    <scope>IDENTIFICATION</scope>
    <source>
        <tissue evidence="11">Testes</tissue>
    </source>
</reference>
<keyword evidence="9" id="KW-0119">Carbohydrate metabolism</keyword>
<gene>
    <name evidence="11" type="primary">LOC100373592</name>
</gene>
<evidence type="ECO:0000256" key="8">
    <source>
        <dbReference type="ARBA" id="ARBA00023180"/>
    </source>
</evidence>
<dbReference type="PANTHER" id="PTHR12137:SF54">
    <property type="entry name" value="CARBOHYDRATE SULFOTRANSFERASE"/>
    <property type="match status" value="1"/>
</dbReference>
<name>A0ABM0GYP9_SACKO</name>
<comment type="subcellular location">
    <subcellularLocation>
        <location evidence="1 9">Golgi apparatus membrane</location>
        <topology evidence="1 9">Single-pass type II membrane protein</topology>
    </subcellularLocation>
</comment>
<keyword evidence="6 9" id="KW-0333">Golgi apparatus</keyword>
<dbReference type="Proteomes" id="UP000694865">
    <property type="component" value="Unplaced"/>
</dbReference>
<comment type="similarity">
    <text evidence="2 9">Belongs to the sulfotransferase 2 family.</text>
</comment>
<proteinExistence type="inferred from homology"/>
<evidence type="ECO:0000256" key="3">
    <source>
        <dbReference type="ARBA" id="ARBA00022679"/>
    </source>
</evidence>
<evidence type="ECO:0000313" key="10">
    <source>
        <dbReference type="Proteomes" id="UP000694865"/>
    </source>
</evidence>
<keyword evidence="8 9" id="KW-0325">Glycoprotein</keyword>
<dbReference type="InterPro" id="IPR018011">
    <property type="entry name" value="Carb_sulfotrans_8-10"/>
</dbReference>
<keyword evidence="5" id="KW-1133">Transmembrane helix</keyword>
<evidence type="ECO:0000256" key="9">
    <source>
        <dbReference type="RuleBase" id="RU364020"/>
    </source>
</evidence>
<evidence type="ECO:0000256" key="6">
    <source>
        <dbReference type="ARBA" id="ARBA00023034"/>
    </source>
</evidence>
<organism evidence="10 11">
    <name type="scientific">Saccoglossus kowalevskii</name>
    <name type="common">Acorn worm</name>
    <dbReference type="NCBI Taxonomy" id="10224"/>
    <lineage>
        <taxon>Eukaryota</taxon>
        <taxon>Metazoa</taxon>
        <taxon>Hemichordata</taxon>
        <taxon>Enteropneusta</taxon>
        <taxon>Harrimaniidae</taxon>
        <taxon>Saccoglossus</taxon>
    </lineage>
</organism>
<keyword evidence="9" id="KW-0735">Signal-anchor</keyword>
<keyword evidence="4" id="KW-0812">Transmembrane</keyword>
<evidence type="ECO:0000256" key="5">
    <source>
        <dbReference type="ARBA" id="ARBA00022989"/>
    </source>
</evidence>
<keyword evidence="3 9" id="KW-0808">Transferase</keyword>
<evidence type="ECO:0000313" key="11">
    <source>
        <dbReference type="RefSeq" id="XP_002740332.1"/>
    </source>
</evidence>
<accession>A0ABM0GYP9</accession>
<evidence type="ECO:0000256" key="4">
    <source>
        <dbReference type="ARBA" id="ARBA00022692"/>
    </source>
</evidence>